<keyword evidence="4" id="KW-0472">Membrane</keyword>
<feature type="domain" description="Calcineurin-like phosphoesterase" evidence="5">
    <location>
        <begin position="241"/>
        <end position="410"/>
    </location>
</feature>
<evidence type="ECO:0000256" key="3">
    <source>
        <dbReference type="SAM" id="MobiDB-lite"/>
    </source>
</evidence>
<evidence type="ECO:0000313" key="7">
    <source>
        <dbReference type="Proteomes" id="UP001233673"/>
    </source>
</evidence>
<feature type="compositionally biased region" description="Low complexity" evidence="3">
    <location>
        <begin position="109"/>
        <end position="122"/>
    </location>
</feature>
<dbReference type="SUPFAM" id="SSF56300">
    <property type="entry name" value="Metallo-dependent phosphatases"/>
    <property type="match status" value="1"/>
</dbReference>
<keyword evidence="1" id="KW-0479">Metal-binding</keyword>
<feature type="transmembrane region" description="Helical" evidence="4">
    <location>
        <begin position="26"/>
        <end position="45"/>
    </location>
</feature>
<dbReference type="Gene3D" id="3.60.21.10">
    <property type="match status" value="1"/>
</dbReference>
<dbReference type="CDD" id="cd07385">
    <property type="entry name" value="MPP_YkuE_C"/>
    <property type="match status" value="1"/>
</dbReference>
<protein>
    <submittedName>
        <fullName evidence="6">Metallophosphoesterase</fullName>
    </submittedName>
</protein>
<dbReference type="Pfam" id="PF00149">
    <property type="entry name" value="Metallophos"/>
    <property type="match status" value="1"/>
</dbReference>
<feature type="transmembrane region" description="Helical" evidence="4">
    <location>
        <begin position="57"/>
        <end position="76"/>
    </location>
</feature>
<dbReference type="InterPro" id="IPR029052">
    <property type="entry name" value="Metallo-depent_PP-like"/>
</dbReference>
<gene>
    <name evidence="6" type="ORF">QOZ88_20475</name>
</gene>
<dbReference type="RefSeq" id="WP_306001552.1">
    <property type="nucleotide sequence ID" value="NZ_JASNFN010000035.1"/>
</dbReference>
<accession>A0ABT9IHG6</accession>
<feature type="compositionally biased region" description="Basic and acidic residues" evidence="3">
    <location>
        <begin position="123"/>
        <end position="140"/>
    </location>
</feature>
<organism evidence="6 7">
    <name type="scientific">Blastococcus carthaginiensis</name>
    <dbReference type="NCBI Taxonomy" id="3050034"/>
    <lineage>
        <taxon>Bacteria</taxon>
        <taxon>Bacillati</taxon>
        <taxon>Actinomycetota</taxon>
        <taxon>Actinomycetes</taxon>
        <taxon>Geodermatophilales</taxon>
        <taxon>Geodermatophilaceae</taxon>
        <taxon>Blastococcus</taxon>
    </lineage>
</organism>
<evidence type="ECO:0000256" key="1">
    <source>
        <dbReference type="ARBA" id="ARBA00022723"/>
    </source>
</evidence>
<feature type="transmembrane region" description="Helical" evidence="4">
    <location>
        <begin position="199"/>
        <end position="218"/>
    </location>
</feature>
<dbReference type="PANTHER" id="PTHR31302:SF31">
    <property type="entry name" value="PHOSPHODIESTERASE YAEI"/>
    <property type="match status" value="1"/>
</dbReference>
<reference evidence="7" key="1">
    <citation type="submission" date="2023-05" db="EMBL/GenBank/DDBJ databases">
        <title>Draft genome of Pseudofrankia sp. BMG5.37.</title>
        <authorList>
            <person name="Gtari M."/>
            <person name="Ghodhbane F."/>
            <person name="Sbissi I."/>
        </authorList>
    </citation>
    <scope>NUCLEOTIDE SEQUENCE [LARGE SCALE GENOMIC DNA]</scope>
    <source>
        <strain evidence="7">BMG 814</strain>
    </source>
</reference>
<dbReference type="Proteomes" id="UP001233673">
    <property type="component" value="Unassembled WGS sequence"/>
</dbReference>
<evidence type="ECO:0000259" key="5">
    <source>
        <dbReference type="Pfam" id="PF00149"/>
    </source>
</evidence>
<keyword evidence="2" id="KW-0378">Hydrolase</keyword>
<evidence type="ECO:0000256" key="2">
    <source>
        <dbReference type="ARBA" id="ARBA00022801"/>
    </source>
</evidence>
<keyword evidence="4" id="KW-0812">Transmembrane</keyword>
<dbReference type="InterPro" id="IPR004843">
    <property type="entry name" value="Calcineurin-like_PHP"/>
</dbReference>
<proteinExistence type="predicted"/>
<sequence length="469" mass="49311">MALLHAYLWFRLVRSTTGPGRLRRRLTALTVVMAVLPVAALLSRGLLPIEAAAPLSWIGYSWLGIALYAVLALVVLEPVRLLGNALIGRRVSTPVLPSEGRRPSRGLDAAAPHGPGTAPGRGAVREDGGVHRGAVREDGGVHGGADGEVQTEVVPSGGRRPPRRDVAAALLESGTAPGGGAVREDGNVIDRRRFLARGLAVTAGAVALGTAGTGAYFANSAPVVRRVPVTLRGLDPALDGLRIVTFSDGHLSATYGGRRFERVVELVNEQRPDVVAIVGDLVDGGVDELREDVAPLADLVSEQGVYFVTGNHEYFVDTQAWMRHLPTLGVDVLRNERVAIRRGGASFDLAGIDDRTAAASGLPGHGADLDAALDGRDGSTPVVLLAHQPVQVEQAAAAGVDLQLSGHTHGGQLWPFDHAVRLDQPAVEGWSRHGDTQLYVTSGAGYWGPPMRVGARPEVTVVELRAPGR</sequence>
<feature type="region of interest" description="Disordered" evidence="3">
    <location>
        <begin position="94"/>
        <end position="162"/>
    </location>
</feature>
<comment type="caution">
    <text evidence="6">The sequence shown here is derived from an EMBL/GenBank/DDBJ whole genome shotgun (WGS) entry which is preliminary data.</text>
</comment>
<evidence type="ECO:0000256" key="4">
    <source>
        <dbReference type="SAM" id="Phobius"/>
    </source>
</evidence>
<keyword evidence="4" id="KW-1133">Transmembrane helix</keyword>
<dbReference type="EMBL" id="JASNFN010000035">
    <property type="protein sequence ID" value="MDP5185017.1"/>
    <property type="molecule type" value="Genomic_DNA"/>
</dbReference>
<dbReference type="PANTHER" id="PTHR31302">
    <property type="entry name" value="TRANSMEMBRANE PROTEIN WITH METALLOPHOSPHOESTERASE DOMAIN-RELATED"/>
    <property type="match status" value="1"/>
</dbReference>
<dbReference type="InterPro" id="IPR051158">
    <property type="entry name" value="Metallophosphoesterase_sf"/>
</dbReference>
<keyword evidence="7" id="KW-1185">Reference proteome</keyword>
<evidence type="ECO:0000313" key="6">
    <source>
        <dbReference type="EMBL" id="MDP5185017.1"/>
    </source>
</evidence>
<name>A0ABT9IHG6_9ACTN</name>